<feature type="non-terminal residue" evidence="2">
    <location>
        <position position="821"/>
    </location>
</feature>
<dbReference type="EMBL" id="CAMXCT020001295">
    <property type="protein sequence ID" value="CAL1142109.1"/>
    <property type="molecule type" value="Genomic_DNA"/>
</dbReference>
<reference evidence="3 4" key="2">
    <citation type="submission" date="2024-05" db="EMBL/GenBank/DDBJ databases">
        <authorList>
            <person name="Chen Y."/>
            <person name="Shah S."/>
            <person name="Dougan E. K."/>
            <person name="Thang M."/>
            <person name="Chan C."/>
        </authorList>
    </citation>
    <scope>NUCLEOTIDE SEQUENCE [LARGE SCALE GENOMIC DNA]</scope>
</reference>
<dbReference type="AlphaFoldDB" id="A0A9P1CBS5"/>
<name>A0A9P1CBS5_9DINO</name>
<evidence type="ECO:0000256" key="1">
    <source>
        <dbReference type="SAM" id="MobiDB-lite"/>
    </source>
</evidence>
<organism evidence="2">
    <name type="scientific">Cladocopium goreaui</name>
    <dbReference type="NCBI Taxonomy" id="2562237"/>
    <lineage>
        <taxon>Eukaryota</taxon>
        <taxon>Sar</taxon>
        <taxon>Alveolata</taxon>
        <taxon>Dinophyceae</taxon>
        <taxon>Suessiales</taxon>
        <taxon>Symbiodiniaceae</taxon>
        <taxon>Cladocopium</taxon>
    </lineage>
</organism>
<sequence>QRERDTHPYLGNTYLLKKKPQIADVIDLKFRCASNILEAFWHEWRTTVSNRGDPPQWCSTLMRSKADGMNASQDEKEPVPLLPLHFRLDPEFASVLEARRLGEVMMLRDCNYHDPGNVCLDFCYFVLQLWKFVLPTKMSLINQISWRDYGGPKERSGTGAMNRRGNIIEALMANAMWQSKWEKEHSARKEKDLGSSIDKGVERKDLDSDHHDDFAERVPIGAPNSNMLGQHPPHLQSTKARKQATLHQIFIQEPWLIPRSWPPEEVRDTNNTPYINMARDQKELAYKNVSLTSGEVFQRSAQFSTGPFSAKIHFDTFRLGLAHLQQPLACIRGFAQLLQLMSGPRGGRTQDEKKADRPCVLCDRDCGQQKEFGSKGQNSRIQLSIGNRLLCDIAWLKMYAFRLVDAVTRSIESLILEWSFVTGSVERCFIRVFSPPALLVTDPAEIMDRPEMTEWSLLEQARASCRYCKYARSRLFGTSWRFPLKRCCGSGRLLLLPAAVLGAAGPAQGQPAEEDVAMTQRQLLPPIHESEPDLSSLWPRFDVLIWKAGSLPSGEDGPIQAKLQEVAGSDACEHGVASQQTTPVVLYLLHRLDRQEAVEGAELERSAPSCHVRAAVRKNACFSLCRHVEMHLLQLLDRALRRVGHGCFVPPAKFGSRALYCFLPLREAPRALWRLFHTRAGKQESTSRFLMPELTVEGEEGLTPDASAGCFLSTTLREIMDDAGVPTISQRYFFSWAAQSSTARYKLVHNNYVTARGEAPRITRPGLWLLNSVSEPLDTFSEHDQEEIGCWLCRSVEDEFHKLVTQKTLDLKLLDSFVPLT</sequence>
<evidence type="ECO:0000313" key="2">
    <source>
        <dbReference type="EMBL" id="CAI3988734.1"/>
    </source>
</evidence>
<accession>A0A9P1CBS5</accession>
<reference evidence="2" key="1">
    <citation type="submission" date="2022-10" db="EMBL/GenBank/DDBJ databases">
        <authorList>
            <person name="Chen Y."/>
            <person name="Dougan E. K."/>
            <person name="Chan C."/>
            <person name="Rhodes N."/>
            <person name="Thang M."/>
        </authorList>
    </citation>
    <scope>NUCLEOTIDE SEQUENCE</scope>
</reference>
<proteinExistence type="predicted"/>
<gene>
    <name evidence="2" type="ORF">C1SCF055_LOCUS15860</name>
</gene>
<keyword evidence="4" id="KW-1185">Reference proteome</keyword>
<dbReference type="EMBL" id="CAMXCT030001295">
    <property type="protein sequence ID" value="CAL4776046.1"/>
    <property type="molecule type" value="Genomic_DNA"/>
</dbReference>
<evidence type="ECO:0000313" key="3">
    <source>
        <dbReference type="EMBL" id="CAL4776046.1"/>
    </source>
</evidence>
<evidence type="ECO:0000313" key="4">
    <source>
        <dbReference type="Proteomes" id="UP001152797"/>
    </source>
</evidence>
<protein>
    <submittedName>
        <fullName evidence="2">Uncharacterized protein</fullName>
    </submittedName>
</protein>
<feature type="region of interest" description="Disordered" evidence="1">
    <location>
        <begin position="187"/>
        <end position="207"/>
    </location>
</feature>
<dbReference type="EMBL" id="CAMXCT010001295">
    <property type="protein sequence ID" value="CAI3988734.1"/>
    <property type="molecule type" value="Genomic_DNA"/>
</dbReference>
<comment type="caution">
    <text evidence="2">The sequence shown here is derived from an EMBL/GenBank/DDBJ whole genome shotgun (WGS) entry which is preliminary data.</text>
</comment>
<dbReference type="Proteomes" id="UP001152797">
    <property type="component" value="Unassembled WGS sequence"/>
</dbReference>
<feature type="non-terminal residue" evidence="2">
    <location>
        <position position="1"/>
    </location>
</feature>